<accession>A0A1R1MM03</accession>
<dbReference type="GO" id="GO:0008270">
    <property type="term" value="F:zinc ion binding"/>
    <property type="evidence" value="ECO:0007669"/>
    <property type="project" value="TreeGrafter"/>
</dbReference>
<dbReference type="GO" id="GO:0005829">
    <property type="term" value="C:cytosol"/>
    <property type="evidence" value="ECO:0007669"/>
    <property type="project" value="TreeGrafter"/>
</dbReference>
<dbReference type="InterPro" id="IPR004013">
    <property type="entry name" value="PHP_dom"/>
</dbReference>
<organism evidence="2 3">
    <name type="scientific">Desulfurobacterium indicum</name>
    <dbReference type="NCBI Taxonomy" id="1914305"/>
    <lineage>
        <taxon>Bacteria</taxon>
        <taxon>Pseudomonadati</taxon>
        <taxon>Aquificota</taxon>
        <taxon>Aquificia</taxon>
        <taxon>Desulfurobacteriales</taxon>
        <taxon>Desulfurobacteriaceae</taxon>
        <taxon>Desulfurobacterium</taxon>
    </lineage>
</organism>
<dbReference type="Gene3D" id="3.20.20.140">
    <property type="entry name" value="Metal-dependent hydrolases"/>
    <property type="match status" value="1"/>
</dbReference>
<keyword evidence="3" id="KW-1185">Reference proteome</keyword>
<dbReference type="InterPro" id="IPR016195">
    <property type="entry name" value="Pol/histidinol_Pase-like"/>
</dbReference>
<dbReference type="InterPro" id="IPR003141">
    <property type="entry name" value="Pol/His_phosphatase_N"/>
</dbReference>
<dbReference type="EMBL" id="MOEN01000008">
    <property type="protein sequence ID" value="OMH40789.1"/>
    <property type="molecule type" value="Genomic_DNA"/>
</dbReference>
<dbReference type="GO" id="GO:0042578">
    <property type="term" value="F:phosphoric ester hydrolase activity"/>
    <property type="evidence" value="ECO:0007669"/>
    <property type="project" value="TreeGrafter"/>
</dbReference>
<sequence>MIDLHTHTVFSDGELIPSELVRRAEFLGYRAIAITDHADYSNYQFIIENLLKTVEILTENTNIVVLPGVEITHVPPVKIPELIEKCRNEGAKVVVVHGETVVEPVAEGTNLAAIEGRADILAHPGLVDLKILEMAAKNGVAIEITARKGHNITNGYVVKIGREVGVRFVINTDAHAPSDLIDRAFAMKVGLGAGLTMREVEMAFATSEEMVRRKMGNEKAAL</sequence>
<dbReference type="STRING" id="1914305.BLW93_03085"/>
<dbReference type="Proteomes" id="UP000187408">
    <property type="component" value="Unassembled WGS sequence"/>
</dbReference>
<comment type="caution">
    <text evidence="2">The sequence shown here is derived from an EMBL/GenBank/DDBJ whole genome shotgun (WGS) entry which is preliminary data.</text>
</comment>
<dbReference type="InterPro" id="IPR050243">
    <property type="entry name" value="PHP_phosphatase"/>
</dbReference>
<feature type="domain" description="Polymerase/histidinol phosphatase N-terminal" evidence="1">
    <location>
        <begin position="2"/>
        <end position="75"/>
    </location>
</feature>
<dbReference type="SMART" id="SM00481">
    <property type="entry name" value="POLIIIAc"/>
    <property type="match status" value="1"/>
</dbReference>
<dbReference type="RefSeq" id="WP_076712652.1">
    <property type="nucleotide sequence ID" value="NZ_MOEN01000008.1"/>
</dbReference>
<dbReference type="OrthoDB" id="9808747at2"/>
<dbReference type="PANTHER" id="PTHR36928">
    <property type="entry name" value="PHOSPHATASE YCDX-RELATED"/>
    <property type="match status" value="1"/>
</dbReference>
<dbReference type="NCBIfam" id="NF004981">
    <property type="entry name" value="PRK06361.1"/>
    <property type="match status" value="1"/>
</dbReference>
<dbReference type="Pfam" id="PF02811">
    <property type="entry name" value="PHP"/>
    <property type="match status" value="1"/>
</dbReference>
<evidence type="ECO:0000313" key="2">
    <source>
        <dbReference type="EMBL" id="OMH40789.1"/>
    </source>
</evidence>
<reference evidence="2 3" key="1">
    <citation type="submission" date="2016-10" db="EMBL/GenBank/DDBJ databases">
        <title>Genome sequence of a sulfur-reducing bacterium Desulfurobacterium indicum K6013.</title>
        <authorList>
            <person name="Cao J."/>
            <person name="Shao Z."/>
            <person name="Alain K."/>
            <person name="Jebbar M."/>
        </authorList>
    </citation>
    <scope>NUCLEOTIDE SEQUENCE [LARGE SCALE GENOMIC DNA]</scope>
    <source>
        <strain evidence="2 3">K6013</strain>
    </source>
</reference>
<name>A0A1R1MM03_9BACT</name>
<dbReference type="CDD" id="cd07432">
    <property type="entry name" value="PHP_HisPPase"/>
    <property type="match status" value="1"/>
</dbReference>
<dbReference type="AlphaFoldDB" id="A0A1R1MM03"/>
<dbReference type="PANTHER" id="PTHR36928:SF1">
    <property type="entry name" value="PHOSPHATASE YCDX-RELATED"/>
    <property type="match status" value="1"/>
</dbReference>
<evidence type="ECO:0000259" key="1">
    <source>
        <dbReference type="SMART" id="SM00481"/>
    </source>
</evidence>
<evidence type="ECO:0000313" key="3">
    <source>
        <dbReference type="Proteomes" id="UP000187408"/>
    </source>
</evidence>
<dbReference type="SUPFAM" id="SSF89550">
    <property type="entry name" value="PHP domain-like"/>
    <property type="match status" value="1"/>
</dbReference>
<proteinExistence type="predicted"/>
<gene>
    <name evidence="2" type="ORF">BLW93_03085</name>
</gene>
<protein>
    <submittedName>
        <fullName evidence="2">PHP domain-containing protein</fullName>
    </submittedName>
</protein>